<keyword evidence="10" id="KW-1185">Reference proteome</keyword>
<keyword evidence="2 6" id="KW-0285">Flavoprotein</keyword>
<keyword evidence="5 6" id="KW-0350">Heme biosynthesis</keyword>
<dbReference type="SUPFAM" id="SSF51905">
    <property type="entry name" value="FAD/NAD(P)-binding domain"/>
    <property type="match status" value="1"/>
</dbReference>
<dbReference type="UniPathway" id="UPA00252"/>
<dbReference type="KEGG" id="rul:UC8_24900"/>
<keyword evidence="6" id="KW-0963">Cytoplasm</keyword>
<sequence>MVVGAGLSGLSAAFYLRQKIPGVRVSVVEASPKIGGVIQTETIDGFLVEHGADMFATEPGDALQLCRDLGVEDQLMVPEESGRGAMIVRGGRLLAVPEGFVLMRATRVWPMLTTPLLSVAAKLRLARERFVPPRDSDEDESVAAFTRRRLGNEVLQRIVQPLVGGIYTADPERLSMLATMRQFVSMEREHGSLSVATRARRQAGTDSRERSSSGARYSQFRGFPGGMTQWFEALAAALPAGSLHTNTKVESLQRVADRWRLQTSGDASIDDADAVVLATPARVAAKLCQPFADASAALLSGMEAASSAILVLGVRNEDIARRPSTFGFVVPACEGHSILACSFASHKFPGRAPEGHTLLRVFMGGAMQPELCDLEDQELHALAGRDLEKLIGWNGRAVMQRVVRWNQAMPQYHVGHLDRIAEIEAGLDAFPTLALAGNSLHGVGIAPVVRTAKRGAEKIAEALVDGGRA</sequence>
<evidence type="ECO:0000313" key="9">
    <source>
        <dbReference type="EMBL" id="QEG40478.1"/>
    </source>
</evidence>
<dbReference type="GO" id="GO:0006783">
    <property type="term" value="P:heme biosynthetic process"/>
    <property type="evidence" value="ECO:0007669"/>
    <property type="project" value="UniProtKB-UniRule"/>
</dbReference>
<dbReference type="SUPFAM" id="SSF54373">
    <property type="entry name" value="FAD-linked reductases, C-terminal domain"/>
    <property type="match status" value="1"/>
</dbReference>
<evidence type="ECO:0000256" key="7">
    <source>
        <dbReference type="SAM" id="MobiDB-lite"/>
    </source>
</evidence>
<evidence type="ECO:0000256" key="1">
    <source>
        <dbReference type="ARBA" id="ARBA00001974"/>
    </source>
</evidence>
<comment type="similarity">
    <text evidence="6">Belongs to the protoporphyrinogen/coproporphyrinogen oxidase family. Coproporphyrinogen III oxidase subfamily.</text>
</comment>
<dbReference type="InterPro" id="IPR050464">
    <property type="entry name" value="Zeta_carotene_desat/Oxidored"/>
</dbReference>
<comment type="catalytic activity">
    <reaction evidence="6">
        <text>coproporphyrinogen III + 3 O2 = coproporphyrin III + 3 H2O2</text>
        <dbReference type="Rhea" id="RHEA:43436"/>
        <dbReference type="ChEBI" id="CHEBI:15379"/>
        <dbReference type="ChEBI" id="CHEBI:16240"/>
        <dbReference type="ChEBI" id="CHEBI:57309"/>
        <dbReference type="ChEBI" id="CHEBI:131725"/>
        <dbReference type="EC" id="1.3.3.15"/>
    </reaction>
</comment>
<dbReference type="AlphaFoldDB" id="A0A5B9QN95"/>
<dbReference type="PANTHER" id="PTHR42923">
    <property type="entry name" value="PROTOPORPHYRINOGEN OXIDASE"/>
    <property type="match status" value="1"/>
</dbReference>
<comment type="cofactor">
    <cofactor evidence="1 6">
        <name>FAD</name>
        <dbReference type="ChEBI" id="CHEBI:57692"/>
    </cofactor>
</comment>
<comment type="subcellular location">
    <subcellularLocation>
        <location evidence="6">Cytoplasm</location>
    </subcellularLocation>
</comment>
<dbReference type="EC" id="1.3.3.15" evidence="6"/>
<evidence type="ECO:0000256" key="3">
    <source>
        <dbReference type="ARBA" id="ARBA00022827"/>
    </source>
</evidence>
<dbReference type="Gene3D" id="1.10.3110.10">
    <property type="entry name" value="protoporphyrinogen ix oxidase, domain 3"/>
    <property type="match status" value="1"/>
</dbReference>
<dbReference type="GO" id="GO:0005737">
    <property type="term" value="C:cytoplasm"/>
    <property type="evidence" value="ECO:0007669"/>
    <property type="project" value="UniProtKB-SubCell"/>
</dbReference>
<evidence type="ECO:0000256" key="4">
    <source>
        <dbReference type="ARBA" id="ARBA00023002"/>
    </source>
</evidence>
<evidence type="ECO:0000256" key="6">
    <source>
        <dbReference type="RuleBase" id="RU364052"/>
    </source>
</evidence>
<dbReference type="Gene3D" id="3.50.50.60">
    <property type="entry name" value="FAD/NAD(P)-binding domain"/>
    <property type="match status" value="1"/>
</dbReference>
<comment type="function">
    <text evidence="6">Involved in coproporphyrin-dependent heme b biosynthesis. Catalyzes the oxidation of coproporphyrinogen III to coproporphyrin III.</text>
</comment>
<dbReference type="PANTHER" id="PTHR42923:SF3">
    <property type="entry name" value="PROTOPORPHYRINOGEN OXIDASE"/>
    <property type="match status" value="1"/>
</dbReference>
<gene>
    <name evidence="9" type="primary">hemY</name>
    <name evidence="9" type="ORF">UC8_24900</name>
</gene>
<dbReference type="InterPro" id="IPR002937">
    <property type="entry name" value="Amino_oxidase"/>
</dbReference>
<dbReference type="Pfam" id="PF01593">
    <property type="entry name" value="Amino_oxidase"/>
    <property type="match status" value="1"/>
</dbReference>
<comment type="pathway">
    <text evidence="6">Porphyrin-containing compound metabolism; protoheme biosynthesis.</text>
</comment>
<keyword evidence="3 6" id="KW-0274">FAD</keyword>
<dbReference type="Proteomes" id="UP000325286">
    <property type="component" value="Chromosome"/>
</dbReference>
<feature type="domain" description="Amine oxidase" evidence="8">
    <location>
        <begin position="7"/>
        <end position="459"/>
    </location>
</feature>
<dbReference type="InterPro" id="IPR036188">
    <property type="entry name" value="FAD/NAD-bd_sf"/>
</dbReference>
<dbReference type="NCBIfam" id="TIGR00562">
    <property type="entry name" value="proto_IX_ox"/>
    <property type="match status" value="1"/>
</dbReference>
<dbReference type="InterPro" id="IPR004572">
    <property type="entry name" value="Protoporphyrinogen_oxidase"/>
</dbReference>
<accession>A0A5B9QN95</accession>
<name>A0A5B9QN95_9BACT</name>
<reference evidence="9 10" key="1">
    <citation type="submission" date="2019-08" db="EMBL/GenBank/DDBJ databases">
        <title>Deep-cultivation of Planctomycetes and their phenomic and genomic characterization uncovers novel biology.</title>
        <authorList>
            <person name="Wiegand S."/>
            <person name="Jogler M."/>
            <person name="Boedeker C."/>
            <person name="Pinto D."/>
            <person name="Vollmers J."/>
            <person name="Rivas-Marin E."/>
            <person name="Kohn T."/>
            <person name="Peeters S.H."/>
            <person name="Heuer A."/>
            <person name="Rast P."/>
            <person name="Oberbeckmann S."/>
            <person name="Bunk B."/>
            <person name="Jeske O."/>
            <person name="Meyerdierks A."/>
            <person name="Storesund J.E."/>
            <person name="Kallscheuer N."/>
            <person name="Luecker S."/>
            <person name="Lage O.M."/>
            <person name="Pohl T."/>
            <person name="Merkel B.J."/>
            <person name="Hornburger P."/>
            <person name="Mueller R.-W."/>
            <person name="Bruemmer F."/>
            <person name="Labrenz M."/>
            <person name="Spormann A.M."/>
            <person name="Op den Camp H."/>
            <person name="Overmann J."/>
            <person name="Amann R."/>
            <person name="Jetten M.S.M."/>
            <person name="Mascher T."/>
            <person name="Medema M.H."/>
            <person name="Devos D.P."/>
            <person name="Kaster A.-K."/>
            <person name="Ovreas L."/>
            <person name="Rohde M."/>
            <person name="Galperin M.Y."/>
            <person name="Jogler C."/>
        </authorList>
    </citation>
    <scope>NUCLEOTIDE SEQUENCE [LARGE SCALE GENOMIC DNA]</scope>
    <source>
        <strain evidence="9 10">UC8</strain>
    </source>
</reference>
<evidence type="ECO:0000259" key="8">
    <source>
        <dbReference type="Pfam" id="PF01593"/>
    </source>
</evidence>
<dbReference type="Gene3D" id="3.90.660.20">
    <property type="entry name" value="Protoporphyrinogen oxidase, mitochondrial, domain 2"/>
    <property type="match status" value="1"/>
</dbReference>
<evidence type="ECO:0000256" key="5">
    <source>
        <dbReference type="ARBA" id="ARBA00023133"/>
    </source>
</evidence>
<organism evidence="9 10">
    <name type="scientific">Roseimaritima ulvae</name>
    <dbReference type="NCBI Taxonomy" id="980254"/>
    <lineage>
        <taxon>Bacteria</taxon>
        <taxon>Pseudomonadati</taxon>
        <taxon>Planctomycetota</taxon>
        <taxon>Planctomycetia</taxon>
        <taxon>Pirellulales</taxon>
        <taxon>Pirellulaceae</taxon>
        <taxon>Roseimaritima</taxon>
    </lineage>
</organism>
<keyword evidence="4 6" id="KW-0560">Oxidoreductase</keyword>
<protein>
    <recommendedName>
        <fullName evidence="6">Coproporphyrinogen III oxidase</fullName>
        <ecNumber evidence="6">1.3.3.15</ecNumber>
    </recommendedName>
</protein>
<feature type="region of interest" description="Disordered" evidence="7">
    <location>
        <begin position="194"/>
        <end position="218"/>
    </location>
</feature>
<evidence type="ECO:0000313" key="10">
    <source>
        <dbReference type="Proteomes" id="UP000325286"/>
    </source>
</evidence>
<proteinExistence type="inferred from homology"/>
<evidence type="ECO:0000256" key="2">
    <source>
        <dbReference type="ARBA" id="ARBA00022630"/>
    </source>
</evidence>
<dbReference type="EMBL" id="CP042914">
    <property type="protein sequence ID" value="QEG40478.1"/>
    <property type="molecule type" value="Genomic_DNA"/>
</dbReference>
<dbReference type="GO" id="GO:0004729">
    <property type="term" value="F:oxygen-dependent protoporphyrinogen oxidase activity"/>
    <property type="evidence" value="ECO:0007669"/>
    <property type="project" value="UniProtKB-UniRule"/>
</dbReference>